<proteinExistence type="predicted"/>
<sequence>MTTAWIKDPHFGGVKIPKRIQESVKTRITSYAEAHYAGKYTRIEVRFRGHFCYIDAYIEPFVPHEYDPLKCGEMKEEFIERLRNTPLHLCRLRYKGDEEQWSMAFYTYSHNAYEPSVFDHGGFFGTPEEAFQTSAVYLDE</sequence>
<dbReference type="Proteomes" id="UP000748752">
    <property type="component" value="Unassembled WGS sequence"/>
</dbReference>
<name>A0ABS1CH68_9GAMM</name>
<reference evidence="1 2" key="1">
    <citation type="journal article" date="2020" name="Microorganisms">
        <title>Osmotic Adaptation and Compatible Solute Biosynthesis of Phototrophic Bacteria as Revealed from Genome Analyses.</title>
        <authorList>
            <person name="Imhoff J.F."/>
            <person name="Rahn T."/>
            <person name="Kunzel S."/>
            <person name="Keller A."/>
            <person name="Neulinger S.C."/>
        </authorList>
    </citation>
    <scope>NUCLEOTIDE SEQUENCE [LARGE SCALE GENOMIC DNA]</scope>
    <source>
        <strain evidence="1 2">DSM 6210</strain>
    </source>
</reference>
<protein>
    <submittedName>
        <fullName evidence="1">Uncharacterized protein</fullName>
    </submittedName>
</protein>
<evidence type="ECO:0000313" key="1">
    <source>
        <dbReference type="EMBL" id="MBK1631266.1"/>
    </source>
</evidence>
<comment type="caution">
    <text evidence="1">The sequence shown here is derived from an EMBL/GenBank/DDBJ whole genome shotgun (WGS) entry which is preliminary data.</text>
</comment>
<keyword evidence="2" id="KW-1185">Reference proteome</keyword>
<evidence type="ECO:0000313" key="2">
    <source>
        <dbReference type="Proteomes" id="UP000748752"/>
    </source>
</evidence>
<dbReference type="EMBL" id="NRRV01000023">
    <property type="protein sequence ID" value="MBK1631266.1"/>
    <property type="molecule type" value="Genomic_DNA"/>
</dbReference>
<accession>A0ABS1CH68</accession>
<organism evidence="1 2">
    <name type="scientific">Thiohalocapsa halophila</name>
    <dbReference type="NCBI Taxonomy" id="69359"/>
    <lineage>
        <taxon>Bacteria</taxon>
        <taxon>Pseudomonadati</taxon>
        <taxon>Pseudomonadota</taxon>
        <taxon>Gammaproteobacteria</taxon>
        <taxon>Chromatiales</taxon>
        <taxon>Chromatiaceae</taxon>
        <taxon>Thiohalocapsa</taxon>
    </lineage>
</organism>
<gene>
    <name evidence="1" type="ORF">CKO31_11050</name>
</gene>